<feature type="transmembrane region" description="Helical" evidence="2">
    <location>
        <begin position="186"/>
        <end position="207"/>
    </location>
</feature>
<feature type="transmembrane region" description="Helical" evidence="2">
    <location>
        <begin position="321"/>
        <end position="344"/>
    </location>
</feature>
<dbReference type="OrthoDB" id="9785431at2"/>
<evidence type="ECO:0000313" key="3">
    <source>
        <dbReference type="EMBL" id="EFG47519.1"/>
    </source>
</evidence>
<dbReference type="PANTHER" id="PTHR36844">
    <property type="entry name" value="PROTEASE PRSW"/>
    <property type="match status" value="1"/>
</dbReference>
<dbReference type="RefSeq" id="WP_005883771.1">
    <property type="nucleotide sequence ID" value="NZ_ADNU01000036.1"/>
</dbReference>
<evidence type="ECO:0008006" key="5">
    <source>
        <dbReference type="Google" id="ProtNLM"/>
    </source>
</evidence>
<name>D4YMK1_9MICO</name>
<keyword evidence="2" id="KW-1133">Transmembrane helix</keyword>
<dbReference type="Proteomes" id="UP000005714">
    <property type="component" value="Unassembled WGS sequence"/>
</dbReference>
<proteinExistence type="predicted"/>
<protein>
    <recommendedName>
        <fullName evidence="5">PrsW family intramembrane metalloprotease</fullName>
    </recommendedName>
</protein>
<dbReference type="EMBL" id="ADNU01000036">
    <property type="protein sequence ID" value="EFG47519.1"/>
    <property type="molecule type" value="Genomic_DNA"/>
</dbReference>
<sequence length="556" mass="60288">MSNQYDPYGQGNQGHGNNQFGSQPGAQPYGSQPGGQQFGNQQYGSQPFGGQQPGSQPFGGQQPGSQQYGSQPGAQPYGNQPGGQQYGSQPADHQRFSPGAQQQQPANFNQYGGYQYGFQDHTSDQVHQRTYDEGRFAPSHTQALRIQNRVETHQGAPAQAPWTTQAISVTPSVAQKPSDTGDIVRLVIALALGGLLLLGFAILFLFMTLSSGLVTFVAMFLSFFPLLLIIGMVLWFDRWKPQPKVAMGLCILWGGVAAVILTLIFRFPLEYLMAGAGVTDESGAISAVVMAPIFEEITKGMILVVIALAARRYFEGPLDGWVYGSLAGAGFAFTENILYLSSAYMSGAQYGVGAASLIMTFIVRCLLSPLLHSTFTMCAGVTIGLAARRGQWWSIILMWIPGLLAGMFLHALWNGLATFLRPSSFLAAIVVIIVPSLLISSIWFGLAIFLQFNETKQTRANLGDYANAGWLTHAEVEMLGTWKGRRAGKRWAGRYPSGKQHMKKMIKTSTALATTRMRIVGGVGGAGEQERERYLLDQFTQERSALMHAAGQPGGF</sequence>
<organism evidence="3 4">
    <name type="scientific">Brevibacterium mcbrellneri ATCC 49030</name>
    <dbReference type="NCBI Taxonomy" id="585530"/>
    <lineage>
        <taxon>Bacteria</taxon>
        <taxon>Bacillati</taxon>
        <taxon>Actinomycetota</taxon>
        <taxon>Actinomycetes</taxon>
        <taxon>Micrococcales</taxon>
        <taxon>Brevibacteriaceae</taxon>
        <taxon>Brevibacterium</taxon>
    </lineage>
</organism>
<feature type="transmembrane region" description="Helical" evidence="2">
    <location>
        <begin position="245"/>
        <end position="265"/>
    </location>
</feature>
<dbReference type="eggNOG" id="COG2339">
    <property type="taxonomic scope" value="Bacteria"/>
</dbReference>
<accession>D4YMK1</accession>
<gene>
    <name evidence="3" type="ORF">HMPREF0183_1161</name>
</gene>
<dbReference type="InterPro" id="IPR026898">
    <property type="entry name" value="PrsW"/>
</dbReference>
<feature type="transmembrane region" description="Helical" evidence="2">
    <location>
        <begin position="425"/>
        <end position="450"/>
    </location>
</feature>
<evidence type="ECO:0000256" key="2">
    <source>
        <dbReference type="SAM" id="Phobius"/>
    </source>
</evidence>
<comment type="caution">
    <text evidence="3">The sequence shown here is derived from an EMBL/GenBank/DDBJ whole genome shotgun (WGS) entry which is preliminary data.</text>
</comment>
<feature type="transmembrane region" description="Helical" evidence="2">
    <location>
        <begin position="350"/>
        <end position="371"/>
    </location>
</feature>
<feature type="transmembrane region" description="Helical" evidence="2">
    <location>
        <begin position="213"/>
        <end position="236"/>
    </location>
</feature>
<feature type="compositionally biased region" description="Polar residues" evidence="1">
    <location>
        <begin position="99"/>
        <end position="112"/>
    </location>
</feature>
<dbReference type="Pfam" id="PF13367">
    <property type="entry name" value="PrsW-protease"/>
    <property type="match status" value="1"/>
</dbReference>
<reference evidence="3 4" key="1">
    <citation type="submission" date="2010-04" db="EMBL/GenBank/DDBJ databases">
        <authorList>
            <person name="Qin X."/>
            <person name="Bachman B."/>
            <person name="Battles P."/>
            <person name="Bell A."/>
            <person name="Bess C."/>
            <person name="Bickham C."/>
            <person name="Chaboub L."/>
            <person name="Chen D."/>
            <person name="Coyle M."/>
            <person name="Deiros D.R."/>
            <person name="Dinh H."/>
            <person name="Forbes L."/>
            <person name="Fowler G."/>
            <person name="Francisco L."/>
            <person name="Fu Q."/>
            <person name="Gubbala S."/>
            <person name="Hale W."/>
            <person name="Han Y."/>
            <person name="Hemphill L."/>
            <person name="Highlander S.K."/>
            <person name="Hirani K."/>
            <person name="Hogues M."/>
            <person name="Jackson L."/>
            <person name="Jakkamsetti A."/>
            <person name="Javaid M."/>
            <person name="Jiang H."/>
            <person name="Korchina V."/>
            <person name="Kovar C."/>
            <person name="Lara F."/>
            <person name="Lee S."/>
            <person name="Mata R."/>
            <person name="Mathew T."/>
            <person name="Moen C."/>
            <person name="Morales K."/>
            <person name="Munidasa M."/>
            <person name="Nazareth L."/>
            <person name="Ngo R."/>
            <person name="Nguyen L."/>
            <person name="Okwuonu G."/>
            <person name="Ongeri F."/>
            <person name="Patil S."/>
            <person name="Petrosino J."/>
            <person name="Pham C."/>
            <person name="Pham P."/>
            <person name="Pu L.-L."/>
            <person name="Puazo M."/>
            <person name="Raj R."/>
            <person name="Reid J."/>
            <person name="Rouhana J."/>
            <person name="Saada N."/>
            <person name="Shang Y."/>
            <person name="Simmons D."/>
            <person name="Thornton R."/>
            <person name="Warren J."/>
            <person name="Weissenberger G."/>
            <person name="Zhang J."/>
            <person name="Zhang L."/>
            <person name="Zhou C."/>
            <person name="Zhu D."/>
            <person name="Muzny D."/>
            <person name="Worley K."/>
            <person name="Gibbs R."/>
        </authorList>
    </citation>
    <scope>NUCLEOTIDE SEQUENCE [LARGE SCALE GENOMIC DNA]</scope>
    <source>
        <strain evidence="3 4">ATCC 49030</strain>
    </source>
</reference>
<dbReference type="GO" id="GO:0008233">
    <property type="term" value="F:peptidase activity"/>
    <property type="evidence" value="ECO:0007669"/>
    <property type="project" value="InterPro"/>
</dbReference>
<feature type="transmembrane region" description="Helical" evidence="2">
    <location>
        <begin position="392"/>
        <end position="413"/>
    </location>
</feature>
<keyword evidence="4" id="KW-1185">Reference proteome</keyword>
<feature type="region of interest" description="Disordered" evidence="1">
    <location>
        <begin position="1"/>
        <end position="118"/>
    </location>
</feature>
<dbReference type="PANTHER" id="PTHR36844:SF1">
    <property type="entry name" value="PROTEASE PRSW"/>
    <property type="match status" value="1"/>
</dbReference>
<keyword evidence="2" id="KW-0812">Transmembrane</keyword>
<dbReference type="STRING" id="585530.HMPREF0183_1161"/>
<feature type="transmembrane region" description="Helical" evidence="2">
    <location>
        <begin position="285"/>
        <end position="309"/>
    </location>
</feature>
<evidence type="ECO:0000256" key="1">
    <source>
        <dbReference type="SAM" id="MobiDB-lite"/>
    </source>
</evidence>
<evidence type="ECO:0000313" key="4">
    <source>
        <dbReference type="Proteomes" id="UP000005714"/>
    </source>
</evidence>
<feature type="compositionally biased region" description="Low complexity" evidence="1">
    <location>
        <begin position="41"/>
        <end position="79"/>
    </location>
</feature>
<keyword evidence="2" id="KW-0472">Membrane</keyword>
<dbReference type="AlphaFoldDB" id="D4YMK1"/>